<evidence type="ECO:0000313" key="2">
    <source>
        <dbReference type="EMBL" id="MBB5111457.1"/>
    </source>
</evidence>
<comment type="caution">
    <text evidence="2">The sequence shown here is derived from an EMBL/GenBank/DDBJ whole genome shotgun (WGS) entry which is preliminary data.</text>
</comment>
<dbReference type="GO" id="GO:0008168">
    <property type="term" value="F:methyltransferase activity"/>
    <property type="evidence" value="ECO:0007669"/>
    <property type="project" value="UniProtKB-KW"/>
</dbReference>
<sequence length="260" mass="28665">MHGFTDVDRQPDPKSWVGVLDRLTGEPFYQAYQQRVRELLRPSPGRRYLDVGAGTGASAVRLRNDHDVTVLTVDRSLTMALAMRARDLTQCAVADAHQLPFLDDSIDGAWADRTVQHLADPHAAIRELARVVRPGGRIVLADPDYDTQVLDIADQDLARRVLRFRADVMLRNGTLAHQHAGILATLGLADVTVEPRTLLVRDPSAADNVLGLRSWADTAAQRGVLDPAEARAFEEQFDEAVEAGRFTYAVTFFLTAATVM</sequence>
<dbReference type="GO" id="GO:0032259">
    <property type="term" value="P:methylation"/>
    <property type="evidence" value="ECO:0007669"/>
    <property type="project" value="UniProtKB-KW"/>
</dbReference>
<dbReference type="Proteomes" id="UP000618986">
    <property type="component" value="Unassembled WGS sequence"/>
</dbReference>
<feature type="domain" description="Methyltransferase type 11" evidence="1">
    <location>
        <begin position="49"/>
        <end position="140"/>
    </location>
</feature>
<gene>
    <name evidence="2" type="ORF">FHU28_001296</name>
</gene>
<dbReference type="EMBL" id="JACHJC010000001">
    <property type="protein sequence ID" value="MBB5111457.1"/>
    <property type="molecule type" value="Genomic_DNA"/>
</dbReference>
<dbReference type="RefSeq" id="WP_184681855.1">
    <property type="nucleotide sequence ID" value="NZ_JACHJC010000001.1"/>
</dbReference>
<dbReference type="CDD" id="cd02440">
    <property type="entry name" value="AdoMet_MTases"/>
    <property type="match status" value="1"/>
</dbReference>
<dbReference type="Gene3D" id="3.40.50.150">
    <property type="entry name" value="Vaccinia Virus protein VP39"/>
    <property type="match status" value="1"/>
</dbReference>
<name>A0ABR6MAN6_MICEC</name>
<protein>
    <submittedName>
        <fullName evidence="2">SAM-dependent methyltransferase</fullName>
    </submittedName>
</protein>
<keyword evidence="3" id="KW-1185">Reference proteome</keyword>
<evidence type="ECO:0000313" key="3">
    <source>
        <dbReference type="Proteomes" id="UP000618986"/>
    </source>
</evidence>
<dbReference type="InterPro" id="IPR029063">
    <property type="entry name" value="SAM-dependent_MTases_sf"/>
</dbReference>
<proteinExistence type="predicted"/>
<organism evidence="2 3">
    <name type="scientific">Micromonospora echinospora</name>
    <name type="common">Micromonospora purpurea</name>
    <dbReference type="NCBI Taxonomy" id="1877"/>
    <lineage>
        <taxon>Bacteria</taxon>
        <taxon>Bacillati</taxon>
        <taxon>Actinomycetota</taxon>
        <taxon>Actinomycetes</taxon>
        <taxon>Micromonosporales</taxon>
        <taxon>Micromonosporaceae</taxon>
        <taxon>Micromonospora</taxon>
    </lineage>
</organism>
<keyword evidence="2" id="KW-0808">Transferase</keyword>
<dbReference type="GeneID" id="300291884"/>
<evidence type="ECO:0000259" key="1">
    <source>
        <dbReference type="Pfam" id="PF08241"/>
    </source>
</evidence>
<dbReference type="SUPFAM" id="SSF53335">
    <property type="entry name" value="S-adenosyl-L-methionine-dependent methyltransferases"/>
    <property type="match status" value="1"/>
</dbReference>
<reference evidence="2 3" key="1">
    <citation type="submission" date="2020-08" db="EMBL/GenBank/DDBJ databases">
        <title>Sequencing the genomes of 1000 actinobacteria strains.</title>
        <authorList>
            <person name="Klenk H.-P."/>
        </authorList>
    </citation>
    <scope>NUCLEOTIDE SEQUENCE [LARGE SCALE GENOMIC DNA]</scope>
    <source>
        <strain evidence="2 3">DSM 43036</strain>
    </source>
</reference>
<dbReference type="InterPro" id="IPR013216">
    <property type="entry name" value="Methyltransf_11"/>
</dbReference>
<keyword evidence="2" id="KW-0489">Methyltransferase</keyword>
<dbReference type="Pfam" id="PF08241">
    <property type="entry name" value="Methyltransf_11"/>
    <property type="match status" value="1"/>
</dbReference>
<accession>A0ABR6MAN6</accession>
<dbReference type="PANTHER" id="PTHR43591:SF78">
    <property type="entry name" value="SLR0407 PROTEIN"/>
    <property type="match status" value="1"/>
</dbReference>
<dbReference type="PANTHER" id="PTHR43591">
    <property type="entry name" value="METHYLTRANSFERASE"/>
    <property type="match status" value="1"/>
</dbReference>